<comment type="caution">
    <text evidence="2">The sequence shown here is derived from an EMBL/GenBank/DDBJ whole genome shotgun (WGS) entry which is preliminary data.</text>
</comment>
<dbReference type="AlphaFoldDB" id="A0A0F9G6M2"/>
<accession>A0A0F9G6M2</accession>
<gene>
    <name evidence="2" type="ORF">LCGC14_2157660</name>
</gene>
<feature type="transmembrane region" description="Helical" evidence="1">
    <location>
        <begin position="58"/>
        <end position="81"/>
    </location>
</feature>
<evidence type="ECO:0000313" key="2">
    <source>
        <dbReference type="EMBL" id="KKL65175.1"/>
    </source>
</evidence>
<keyword evidence="1" id="KW-0812">Transmembrane</keyword>
<organism evidence="2">
    <name type="scientific">marine sediment metagenome</name>
    <dbReference type="NCBI Taxonomy" id="412755"/>
    <lineage>
        <taxon>unclassified sequences</taxon>
        <taxon>metagenomes</taxon>
        <taxon>ecological metagenomes</taxon>
    </lineage>
</organism>
<protein>
    <submittedName>
        <fullName evidence="2">Uncharacterized protein</fullName>
    </submittedName>
</protein>
<evidence type="ECO:0000256" key="1">
    <source>
        <dbReference type="SAM" id="Phobius"/>
    </source>
</evidence>
<name>A0A0F9G6M2_9ZZZZ</name>
<reference evidence="2" key="1">
    <citation type="journal article" date="2015" name="Nature">
        <title>Complex archaea that bridge the gap between prokaryotes and eukaryotes.</title>
        <authorList>
            <person name="Spang A."/>
            <person name="Saw J.H."/>
            <person name="Jorgensen S.L."/>
            <person name="Zaremba-Niedzwiedzka K."/>
            <person name="Martijn J."/>
            <person name="Lind A.E."/>
            <person name="van Eijk R."/>
            <person name="Schleper C."/>
            <person name="Guy L."/>
            <person name="Ettema T.J."/>
        </authorList>
    </citation>
    <scope>NUCLEOTIDE SEQUENCE</scope>
</reference>
<keyword evidence="1" id="KW-0472">Membrane</keyword>
<keyword evidence="1" id="KW-1133">Transmembrane helix</keyword>
<sequence length="84" mass="9225">MPENEMLEDAEFENQITALGDDQLGLIKFNARQTFKASKVLVDHGSRIKNLERQNKKVFGAVGGAGAILATAIAAFIDYLMRRG</sequence>
<proteinExistence type="predicted"/>
<dbReference type="EMBL" id="LAZR01027619">
    <property type="protein sequence ID" value="KKL65175.1"/>
    <property type="molecule type" value="Genomic_DNA"/>
</dbReference>